<dbReference type="PANTHER" id="PTHR12993:SF30">
    <property type="entry name" value="N-ACETYL-ALPHA-D-GLUCOSAMINYL L-MALATE DEACETYLASE 1"/>
    <property type="match status" value="1"/>
</dbReference>
<protein>
    <submittedName>
        <fullName evidence="1">PIG-L deacetylase family protein</fullName>
        <ecNumber evidence="1">3.5.1.-</ecNumber>
    </submittedName>
</protein>
<dbReference type="EC" id="3.5.1.-" evidence="1"/>
<proteinExistence type="predicted"/>
<dbReference type="Proteomes" id="UP001589788">
    <property type="component" value="Unassembled WGS sequence"/>
</dbReference>
<name>A0ABV6C670_9ACTN</name>
<dbReference type="PANTHER" id="PTHR12993">
    <property type="entry name" value="N-ACETYLGLUCOSAMINYL-PHOSPHATIDYLINOSITOL DE-N-ACETYLASE-RELATED"/>
    <property type="match status" value="1"/>
</dbReference>
<organism evidence="1 2">
    <name type="scientific">Aciditerrimonas ferrireducens</name>
    <dbReference type="NCBI Taxonomy" id="667306"/>
    <lineage>
        <taxon>Bacteria</taxon>
        <taxon>Bacillati</taxon>
        <taxon>Actinomycetota</taxon>
        <taxon>Acidimicrobiia</taxon>
        <taxon>Acidimicrobiales</taxon>
        <taxon>Acidimicrobiaceae</taxon>
        <taxon>Aciditerrimonas</taxon>
    </lineage>
</organism>
<dbReference type="SUPFAM" id="SSF102588">
    <property type="entry name" value="LmbE-like"/>
    <property type="match status" value="1"/>
</dbReference>
<dbReference type="Gene3D" id="3.40.50.10320">
    <property type="entry name" value="LmbE-like"/>
    <property type="match status" value="1"/>
</dbReference>
<evidence type="ECO:0000313" key="1">
    <source>
        <dbReference type="EMBL" id="MFC0081809.1"/>
    </source>
</evidence>
<dbReference type="EMBL" id="JBHLYQ010000049">
    <property type="protein sequence ID" value="MFC0081809.1"/>
    <property type="molecule type" value="Genomic_DNA"/>
</dbReference>
<comment type="caution">
    <text evidence="1">The sequence shown here is derived from an EMBL/GenBank/DDBJ whole genome shotgun (WGS) entry which is preliminary data.</text>
</comment>
<keyword evidence="2" id="KW-1185">Reference proteome</keyword>
<reference evidence="1 2" key="1">
    <citation type="submission" date="2024-09" db="EMBL/GenBank/DDBJ databases">
        <authorList>
            <person name="Sun Q."/>
            <person name="Mori K."/>
        </authorList>
    </citation>
    <scope>NUCLEOTIDE SEQUENCE [LARGE SCALE GENOMIC DNA]</scope>
    <source>
        <strain evidence="1 2">JCM 15389</strain>
    </source>
</reference>
<dbReference type="InterPro" id="IPR003737">
    <property type="entry name" value="GlcNAc_PI_deacetylase-related"/>
</dbReference>
<dbReference type="InterPro" id="IPR024078">
    <property type="entry name" value="LmbE-like_dom_sf"/>
</dbReference>
<keyword evidence="1" id="KW-0378">Hydrolase</keyword>
<dbReference type="RefSeq" id="WP_377789099.1">
    <property type="nucleotide sequence ID" value="NZ_JBHLYQ010000049.1"/>
</dbReference>
<accession>A0ABV6C670</accession>
<dbReference type="Pfam" id="PF02585">
    <property type="entry name" value="PIG-L"/>
    <property type="match status" value="1"/>
</dbReference>
<dbReference type="GO" id="GO:0016787">
    <property type="term" value="F:hydrolase activity"/>
    <property type="evidence" value="ECO:0007669"/>
    <property type="project" value="UniProtKB-KW"/>
</dbReference>
<gene>
    <name evidence="1" type="ORF">ACFFRE_06575</name>
</gene>
<sequence>MSGLQVVAVGAHPDDIELGCGGALLAHRRAGDQVTLLVMTDGAIGPQGTNSRREEQVEAARLLGAELVWGGFRDGAVPDGVEAVSRIQDLIDEVGADIVYTHSLHDTHQDHRATARATFAAARRVSRVLSYEAPSSVDFTPVVYLDIDGLVEAKLELVRAHLSQVLGCGLVDLDAVEAQARYRGFQARGRMAEAFEVHRFLWSPGESGGALAESSLSGTTSAIGDVSAVDGALPAAVPAPARP</sequence>
<evidence type="ECO:0000313" key="2">
    <source>
        <dbReference type="Proteomes" id="UP001589788"/>
    </source>
</evidence>